<evidence type="ECO:0000313" key="2">
    <source>
        <dbReference type="Proteomes" id="UP000182915"/>
    </source>
</evidence>
<dbReference type="OrthoDB" id="4761099at2"/>
<dbReference type="EMBL" id="LT629971">
    <property type="protein sequence ID" value="SEH79403.1"/>
    <property type="molecule type" value="Genomic_DNA"/>
</dbReference>
<dbReference type="Proteomes" id="UP000182915">
    <property type="component" value="Chromosome I"/>
</dbReference>
<name>A0A1H6KV04_MYCRU</name>
<reference evidence="2" key="1">
    <citation type="submission" date="2016-10" db="EMBL/GenBank/DDBJ databases">
        <authorList>
            <person name="Varghese N."/>
            <person name="Submissions S."/>
        </authorList>
    </citation>
    <scope>NUCLEOTIDE SEQUENCE [LARGE SCALE GENOMIC DNA]</scope>
    <source>
        <strain evidence="2">DSM 45405</strain>
    </source>
</reference>
<evidence type="ECO:0000313" key="1">
    <source>
        <dbReference type="EMBL" id="SEH79403.1"/>
    </source>
</evidence>
<dbReference type="AlphaFoldDB" id="A0A1H6KV04"/>
<sequence>MPDDPPLRRSVRDFIKHYGLSRDQYLVARSKAKIRPKDWSAMLSAKDETALLNHISAEKRTDQVFQHIRERQLEVNTQFAPPPPPPIDYDAEVERVSKSLDKWRHVLREFAHSHVTDDRTHRCKRCHAQAPCPTKRTLHRLDNDLVERVAVADSGIPSSGLTAANRPVDVQSELTLSQLYEARNRWRRALVDLTIDHMIEDSKGRCGQCPAGTPCDISKVVARINRGIARQIEDYACMDDGQRELALGERPIVRLYEDDDWDAI</sequence>
<protein>
    <submittedName>
        <fullName evidence="1">Uncharacterized protein</fullName>
    </submittedName>
</protein>
<keyword evidence="2" id="KW-1185">Reference proteome</keyword>
<organism evidence="1 2">
    <name type="scientific">Mycolicibacterium rutilum</name>
    <name type="common">Mycobacterium rutilum</name>
    <dbReference type="NCBI Taxonomy" id="370526"/>
    <lineage>
        <taxon>Bacteria</taxon>
        <taxon>Bacillati</taxon>
        <taxon>Actinomycetota</taxon>
        <taxon>Actinomycetes</taxon>
        <taxon>Mycobacteriales</taxon>
        <taxon>Mycobacteriaceae</taxon>
        <taxon>Mycolicibacterium</taxon>
    </lineage>
</organism>
<accession>A0A1H6KV04</accession>
<dbReference type="RefSeq" id="WP_083408807.1">
    <property type="nucleotide sequence ID" value="NZ_LT629971.1"/>
</dbReference>
<proteinExistence type="predicted"/>
<gene>
    <name evidence="1" type="ORF">SAMN04489835_4205</name>
</gene>